<dbReference type="InterPro" id="IPR006643">
    <property type="entry name" value="Zasp-like_motif"/>
</dbReference>
<feature type="region of interest" description="Disordered" evidence="1">
    <location>
        <begin position="1673"/>
        <end position="1699"/>
    </location>
</feature>
<organism evidence="4 5">
    <name type="scientific">Lucilia cuprina</name>
    <name type="common">Green bottle fly</name>
    <name type="synonym">Australian sheep blowfly</name>
    <dbReference type="NCBI Taxonomy" id="7375"/>
    <lineage>
        <taxon>Eukaryota</taxon>
        <taxon>Metazoa</taxon>
        <taxon>Ecdysozoa</taxon>
        <taxon>Arthropoda</taxon>
        <taxon>Hexapoda</taxon>
        <taxon>Insecta</taxon>
        <taxon>Pterygota</taxon>
        <taxon>Neoptera</taxon>
        <taxon>Endopterygota</taxon>
        <taxon>Diptera</taxon>
        <taxon>Brachycera</taxon>
        <taxon>Muscomorpha</taxon>
        <taxon>Oestroidea</taxon>
        <taxon>Calliphoridae</taxon>
        <taxon>Luciliinae</taxon>
        <taxon>Lucilia</taxon>
    </lineage>
</organism>
<feature type="compositionally biased region" description="Polar residues" evidence="1">
    <location>
        <begin position="1964"/>
        <end position="1974"/>
    </location>
</feature>
<feature type="region of interest" description="Disordered" evidence="1">
    <location>
        <begin position="1241"/>
        <end position="1294"/>
    </location>
</feature>
<feature type="compositionally biased region" description="Polar residues" evidence="1">
    <location>
        <begin position="1321"/>
        <end position="1331"/>
    </location>
</feature>
<feature type="compositionally biased region" description="Basic residues" evidence="1">
    <location>
        <begin position="2389"/>
        <end position="2398"/>
    </location>
</feature>
<feature type="region of interest" description="Disordered" evidence="1">
    <location>
        <begin position="2008"/>
        <end position="2117"/>
    </location>
</feature>
<feature type="compositionally biased region" description="Polar residues" evidence="1">
    <location>
        <begin position="1690"/>
        <end position="1699"/>
    </location>
</feature>
<feature type="compositionally biased region" description="Polar residues" evidence="1">
    <location>
        <begin position="2339"/>
        <end position="2354"/>
    </location>
</feature>
<feature type="compositionally biased region" description="Basic and acidic residues" evidence="1">
    <location>
        <begin position="2367"/>
        <end position="2381"/>
    </location>
</feature>
<feature type="compositionally biased region" description="Polar residues" evidence="1">
    <location>
        <begin position="679"/>
        <end position="710"/>
    </location>
</feature>
<evidence type="ECO:0000259" key="3">
    <source>
        <dbReference type="SMART" id="SM00735"/>
    </source>
</evidence>
<feature type="compositionally biased region" description="Basic residues" evidence="1">
    <location>
        <begin position="1673"/>
        <end position="1688"/>
    </location>
</feature>
<feature type="region of interest" description="Disordered" evidence="1">
    <location>
        <begin position="1541"/>
        <end position="1560"/>
    </location>
</feature>
<feature type="compositionally biased region" description="Polar residues" evidence="1">
    <location>
        <begin position="1542"/>
        <end position="1560"/>
    </location>
</feature>
<feature type="region of interest" description="Disordered" evidence="1">
    <location>
        <begin position="425"/>
        <end position="462"/>
    </location>
</feature>
<dbReference type="OMA" id="AQFNRQR"/>
<feature type="compositionally biased region" description="Polar residues" evidence="1">
    <location>
        <begin position="301"/>
        <end position="323"/>
    </location>
</feature>
<keyword evidence="2" id="KW-0732">Signal</keyword>
<feature type="compositionally biased region" description="Low complexity" evidence="1">
    <location>
        <begin position="1949"/>
        <end position="1963"/>
    </location>
</feature>
<feature type="domain" description="Zasp-like motif" evidence="3">
    <location>
        <begin position="27"/>
        <end position="52"/>
    </location>
</feature>
<evidence type="ECO:0000313" key="5">
    <source>
        <dbReference type="Proteomes" id="UP000037069"/>
    </source>
</evidence>
<feature type="compositionally biased region" description="Low complexity" evidence="1">
    <location>
        <begin position="1254"/>
        <end position="1264"/>
    </location>
</feature>
<feature type="compositionally biased region" description="Low complexity" evidence="1">
    <location>
        <begin position="243"/>
        <end position="261"/>
    </location>
</feature>
<feature type="compositionally biased region" description="Basic and acidic residues" evidence="1">
    <location>
        <begin position="659"/>
        <end position="672"/>
    </location>
</feature>
<evidence type="ECO:0000256" key="1">
    <source>
        <dbReference type="SAM" id="MobiDB-lite"/>
    </source>
</evidence>
<name>A0A0L0CQ22_LUCCU</name>
<feature type="region of interest" description="Disordered" evidence="1">
    <location>
        <begin position="227"/>
        <end position="330"/>
    </location>
</feature>
<reference evidence="4 5" key="1">
    <citation type="journal article" date="2015" name="Nat. Commun.">
        <title>Lucilia cuprina genome unlocks parasitic fly biology to underpin future interventions.</title>
        <authorList>
            <person name="Anstead C.A."/>
            <person name="Korhonen P.K."/>
            <person name="Young N.D."/>
            <person name="Hall R.S."/>
            <person name="Jex A.R."/>
            <person name="Murali S.C."/>
            <person name="Hughes D.S."/>
            <person name="Lee S.F."/>
            <person name="Perry T."/>
            <person name="Stroehlein A.J."/>
            <person name="Ansell B.R."/>
            <person name="Breugelmans B."/>
            <person name="Hofmann A."/>
            <person name="Qu J."/>
            <person name="Dugan S."/>
            <person name="Lee S.L."/>
            <person name="Chao H."/>
            <person name="Dinh H."/>
            <person name="Han Y."/>
            <person name="Doddapaneni H.V."/>
            <person name="Worley K.C."/>
            <person name="Muzny D.M."/>
            <person name="Ioannidis P."/>
            <person name="Waterhouse R.M."/>
            <person name="Zdobnov E.M."/>
            <person name="James P.J."/>
            <person name="Bagnall N.H."/>
            <person name="Kotze A.C."/>
            <person name="Gibbs R.A."/>
            <person name="Richards S."/>
            <person name="Batterham P."/>
            <person name="Gasser R.B."/>
        </authorList>
    </citation>
    <scope>NUCLEOTIDE SEQUENCE [LARGE SCALE GENOMIC DNA]</scope>
    <source>
        <strain evidence="4 5">LS</strain>
        <tissue evidence="4">Full body</tissue>
    </source>
</reference>
<feature type="compositionally biased region" description="Low complexity" evidence="1">
    <location>
        <begin position="1912"/>
        <end position="1935"/>
    </location>
</feature>
<evidence type="ECO:0000313" key="4">
    <source>
        <dbReference type="EMBL" id="KNC34361.1"/>
    </source>
</evidence>
<feature type="chain" id="PRO_5005536748" description="Zasp-like motif domain-containing protein" evidence="2">
    <location>
        <begin position="19"/>
        <end position="2398"/>
    </location>
</feature>
<feature type="compositionally biased region" description="Polar residues" evidence="1">
    <location>
        <begin position="1168"/>
        <end position="1181"/>
    </location>
</feature>
<feature type="region of interest" description="Disordered" evidence="1">
    <location>
        <begin position="637"/>
        <end position="710"/>
    </location>
</feature>
<feature type="region of interest" description="Disordered" evidence="1">
    <location>
        <begin position="1163"/>
        <end position="1187"/>
    </location>
</feature>
<feature type="compositionally biased region" description="Low complexity" evidence="1">
    <location>
        <begin position="2019"/>
        <end position="2091"/>
    </location>
</feature>
<feature type="compositionally biased region" description="Basic and acidic residues" evidence="1">
    <location>
        <begin position="435"/>
        <end position="445"/>
    </location>
</feature>
<feature type="region of interest" description="Disordered" evidence="1">
    <location>
        <begin position="2145"/>
        <end position="2398"/>
    </location>
</feature>
<dbReference type="Proteomes" id="UP000037069">
    <property type="component" value="Unassembled WGS sequence"/>
</dbReference>
<feature type="region of interest" description="Disordered" evidence="1">
    <location>
        <begin position="1902"/>
        <end position="1985"/>
    </location>
</feature>
<feature type="compositionally biased region" description="Pro residues" evidence="1">
    <location>
        <begin position="1037"/>
        <end position="1048"/>
    </location>
</feature>
<feature type="compositionally biased region" description="Low complexity" evidence="1">
    <location>
        <begin position="2298"/>
        <end position="2311"/>
    </location>
</feature>
<evidence type="ECO:0000256" key="2">
    <source>
        <dbReference type="SAM" id="SignalP"/>
    </source>
</evidence>
<sequence>MFILFLLLKAQCFDLVNRIKMAAVQRKLVHKQFNSPMGLYSQQNVKETLNRELKAFGTDGIEIDEQIARPLNLANSAVLRAVEEEEQMKCERQSRSRQRFYYQRPHTPVHQHQLEQIKTQYLSHQHDITIDRDTVLKINRLATRRNLHKREHSWPPTTMTATGCIVNNNELLKNVDEKGKILSLQQQQQQHIRSTSHDNALQFDETVCKRHGIDVIRKKFNSPTRIIEPTAQEVRQRREQQRKLQQQKQKQQQQKQQSQQQTRSRSDDAGSEVDCSGGGVAKNKPKQMINLLKHEELLRKNSPNKSATMTDTTANAQRTTNENDAVEKNNENLPERQIKNDKSTEMDCDKNLKNKEEVEDELFKTTTLPMAKGFSHPETKAADEDIGLVEPKRQYYEQLCSSRKWHSYENLLAAASGKPVLSKPLAPQMHKRQAHSLERGREARQHKQLPPQKPRISPKLQRRSMKLATEIKISYDADAQQHNIQVKSLNQPKKQQTAATVPTTTLDDLEHIPLPATPDKCRSVPVTVEQNGEQQNVVDAKTKSLKDQQIYDDSCIYLRSIDLQDNTVAYIPAAITIVPSPTEEIMQHWMESSNLKANIKGVNDIETAGCSNTASNDLKNEKNENLISMLKQESVKSVVKPEGIKQQQKHQQQHQQQQNDKHEAGVETKAETDTYVTRLPSTPNGIQLTRQTSVNTKRSSNNNKDNKISTTSAMTIETAKTHATLQQQHESQAPGVKHSNATATTECNKIAKEVDKPDQQGVYYTDGEFIYGPYDPYNGAPLANATVRSLEAEQQQKQQQQLHQESNQIKKDIEAETKTQHKNEIANLTAKYEYIQKSINEHLRQIDAYIENAKAALKSTIATGNKPESSFPSLPHISEKEQFLTSQPQIHYECNIKSPPNETPLKEILRKITNIMQEVKPLHRNEKPNKQETYMHETTIGNAQKDGEENMPIVDKVLMDLNMLTKHLTEFDKTTSQELKPIMEQLQQTPLNLQFETRPTATTASHVLITEETTNKENSLETAKNQQLKEAKTMQSPPTPPPLPPPPSSSMYKQVKPRKEHIGDEQLLATDKLITTAQIQSQQHTPVTSNFLQKEMTMSALTPKDDTTTTTATKDKMKNFVYDFITARHEQEQLVGQVIDTLEKLENETKENLVNIHVPPAHDDEQIKSNLNQQTPTSNTQTKKEEDKAIMQNCNISVLANASGKDACNHDNHDPKSTKGNESQLKLHIKDFADKIADKQFQKYDNQPPKKNTNDVVNTNSNNNKPGQRHHTTTVHEHNNKHISSCHQDDDVAIADEDDKDNKIKKMMEQEQHQEEEGDSNHSSASELSNTYKSSYELPSPYITVRQISWEDVQATTTQTTTNFQKQSEKVETATAAVSTPNHDIPTAQICTKSPVTFCATTATQASPVTTSGHVEMQSTTALKPRIQTRKQPSPPTHQQKQHDLTHITADEGRKYPAPLIEPHLPTRSTSPFGLNAIELPFKQRRSTSVSPTRLRKIRIAQDALDSSATRKYPSPLVEPHLPTRATSPFCLNTVEMKNVKRSASTSPKRIQHTQLRTSPKTVDEMAIRKYPAPLAEPQVPTRAASPFGLNAVDVFHLTRTTTPIPAHGLEVKYDEDEQEQDYKNDDDENKDKPISPIRKYPPALIEPHVPTRAASPFGLNVVDTKQKVQRHRTPSPARGHHYQHPHSHQAATLKSSSTATDSCNKTIAYVPQVEGHNIGLLVRSSTPAPYFYTESTSQTTRLQSEINATKTSYDYATMTARDISGNKYCEKNDMGRDAANENDYISVVVTDDDEATCDELQRINTISSTKQVKQPKMRNLNTIGTTATKTMDQPQKQHYAHQYASSSGPHMDVDVILLPTSVINRSFDNVSPRPYISIEGYKRVAWPPASEERIVREFTPQPQTQFPPAPGYNQQQQQQPAAQAAAAVPPTQEPNYYNNVQQHHAPINYNNTNNNNFARENNSPYKQTQNQTDYEAFPPQTPETPIILKDKQFSRLPSHEPHSVPYQYQQEQEHHQEQQYQPPQIPQQQQPQYQQPLYNQQNNPHHQHQHQQQYQPNPQNVAYPQQQQQQYQSNPQNVAYPQQHQQQPHYPHQEEHHQQQTLPGWKPIRPPQAKPETLFTGAYGVRETTPTVAPNPIYQQQYQNYHQQQQYRAPSYDNQQQQYQQPPQHQAQQQYPPQPQYQAQAPAQNQYQQQPHVGSQYQQPPQQQYQQPGQPAWAQQQQQQYQQPPWVQQQPPQQQHQQPQYQNSSINQYNQAPYHQQQPQQQNQFVPQTNQQQFNSYSQPQQQQHTVSHDQVDQQQHYQPQLPQEQRGASPGIITLRKEAPITQKPAPVYASQPAATSYRESSTDSLGGSSMRGDLKWPPPEYKEAAAKENEERRKLALGPVCRPRKVNRVSD</sequence>
<feature type="compositionally biased region" description="Low complexity" evidence="1">
    <location>
        <begin position="2159"/>
        <end position="2291"/>
    </location>
</feature>
<feature type="region of interest" description="Disordered" evidence="1">
    <location>
        <begin position="1308"/>
        <end position="1331"/>
    </location>
</feature>
<accession>A0A0L0CQ22</accession>
<protein>
    <recommendedName>
        <fullName evidence="3">Zasp-like motif domain-containing protein</fullName>
    </recommendedName>
</protein>
<feature type="compositionally biased region" description="Acidic residues" evidence="1">
    <location>
        <begin position="1614"/>
        <end position="1629"/>
    </location>
</feature>
<dbReference type="OrthoDB" id="7872583at2759"/>
<feature type="signal peptide" evidence="2">
    <location>
        <begin position="1"/>
        <end position="18"/>
    </location>
</feature>
<keyword evidence="5" id="KW-1185">Reference proteome</keyword>
<dbReference type="EMBL" id="JRES01000080">
    <property type="protein sequence ID" value="KNC34361.1"/>
    <property type="molecule type" value="Genomic_DNA"/>
</dbReference>
<feature type="region of interest" description="Disordered" evidence="1">
    <location>
        <begin position="1011"/>
        <end position="1059"/>
    </location>
</feature>
<feature type="region of interest" description="Disordered" evidence="1">
    <location>
        <begin position="1607"/>
        <end position="1643"/>
    </location>
</feature>
<comment type="caution">
    <text evidence="4">The sequence shown here is derived from an EMBL/GenBank/DDBJ whole genome shotgun (WGS) entry which is preliminary data.</text>
</comment>
<dbReference type="SMART" id="SM00735">
    <property type="entry name" value="ZM"/>
    <property type="match status" value="1"/>
</dbReference>
<proteinExistence type="predicted"/>
<feature type="region of interest" description="Disordered" evidence="1">
    <location>
        <begin position="1425"/>
        <end position="1445"/>
    </location>
</feature>
<gene>
    <name evidence="4" type="ORF">FF38_05937</name>
</gene>